<dbReference type="RefSeq" id="WP_343836443.1">
    <property type="nucleotide sequence ID" value="NZ_BAAADO010000001.1"/>
</dbReference>
<name>A0ABN1ANC3_9BACI</name>
<dbReference type="PANTHER" id="PTHR32114">
    <property type="entry name" value="ABC TRANSPORTER ABCH.3"/>
    <property type="match status" value="1"/>
</dbReference>
<dbReference type="Gene3D" id="3.40.50.300">
    <property type="entry name" value="P-loop containing nucleotide triphosphate hydrolases"/>
    <property type="match status" value="2"/>
</dbReference>
<sequence length="1037" mass="122074">MRAITLKMSAFGPYKDEQVIDFSQMGEEKLFLITGPTGAGKTTVFDAMCFALYGRASGDDRDHDTLRSHFAGVDQQTEVSFRFQLHQKEFEIVRTPKQLKRKARGEGFTEQPPQAEIYQIIDGEKHLLYGKVKEVNEAVEDMLQLDYEQFRKMVMIPQGEFRRLISENSKEREEILQKIFHTYFYEQMTKRLAEESKSIQQQLEQIENQEQQEISYINWPEEYNIDNPDSKQAKQNLLILIEKTEKVIHQQEKELKEKRQQQQNSQDKYYQAKELQTLFEEHDQRKEELNELKAKQEEIDNQKQKLKQAKAAASIKPYEQQAKVRQDELKKIEKDLSLKREEQHQIHKSYDRIEKDYKNTKEEEPHREKLKESIRSMKEQLEKVKQATDLEKQKKELANAYHTEKPKLDQTDQRIEQLEKEIEKFDEDITQSQQLTEQFYEFNAKLKEFEQILKKADKLHQENEQLNKYRIQYRNVLKEYENDEHYVEQLRDELQQLEDAQRNEKAALLASDLTDGEACPVCGSVHHPQKAEFNHTSVTDEMINSKRKQLQQREQKYKQIQKEYVDIKSQGTSQNQTVEHLQQELEGLSGVNVDLKEIDQHIKEWKHEKAGISTKRNELDKQLKELKQKQEKRRLLKEELNKAKKDQQHKHETLQNLKEQGVKIQSQLESVRAGLENPDDDYQVVQERLSKTENEYEKQMNKWNELQKDFEKVKEQKQTLDVKVESLQNQLQTAQATYQEAEQSFLNELKEKDFVTVEHYEQAKMADADMEKAEEQIKAFEEKVSITKSRYDQLSIQLKEKERPDLETLENTLKQMNEEIDAKTKRIQEQQLQLDRHLSTSDRLHQLAEEKQELEETYFDIGELAKLSRGDNQLRLSFERYVLSSFLDEILFQANIRLDQMTDHRYQLRRSDRVAKRGAQSGLDIEVIDHYTGQNRSVKTLSGGEGFKAALSLALGMADVVQAHSGGVELDTLFIDEGFGTLDELSLEQALNCLSDLQKGNRMLGIISHVQKLKEEIRAKLHIEPSHSGSKVSLTVF</sequence>
<dbReference type="PANTHER" id="PTHR32114:SF2">
    <property type="entry name" value="ABC TRANSPORTER ABCH.3"/>
    <property type="match status" value="1"/>
</dbReference>
<organism evidence="7 8">
    <name type="scientific">Salinibacillus aidingensis</name>
    <dbReference type="NCBI Taxonomy" id="237684"/>
    <lineage>
        <taxon>Bacteria</taxon>
        <taxon>Bacillati</taxon>
        <taxon>Bacillota</taxon>
        <taxon>Bacilli</taxon>
        <taxon>Bacillales</taxon>
        <taxon>Bacillaceae</taxon>
        <taxon>Salinibacillus</taxon>
    </lineage>
</organism>
<feature type="coiled-coil region" evidence="4">
    <location>
        <begin position="609"/>
        <end position="857"/>
    </location>
</feature>
<keyword evidence="4" id="KW-0175">Coiled coil</keyword>
<reference evidence="7 8" key="1">
    <citation type="journal article" date="2019" name="Int. J. Syst. Evol. Microbiol.">
        <title>The Global Catalogue of Microorganisms (GCM) 10K type strain sequencing project: providing services to taxonomists for standard genome sequencing and annotation.</title>
        <authorList>
            <consortium name="The Broad Institute Genomics Platform"/>
            <consortium name="The Broad Institute Genome Sequencing Center for Infectious Disease"/>
            <person name="Wu L."/>
            <person name="Ma J."/>
        </authorList>
    </citation>
    <scope>NUCLEOTIDE SEQUENCE [LARGE SCALE GENOMIC DNA]</scope>
    <source>
        <strain evidence="7 8">JCM 12389</strain>
    </source>
</reference>
<proteinExistence type="inferred from homology"/>
<accession>A0ABN1ANC3</accession>
<dbReference type="InterPro" id="IPR038729">
    <property type="entry name" value="Rad50/SbcC_AAA"/>
</dbReference>
<evidence type="ECO:0000256" key="5">
    <source>
        <dbReference type="SAM" id="MobiDB-lite"/>
    </source>
</evidence>
<feature type="region of interest" description="Disordered" evidence="5">
    <location>
        <begin position="339"/>
        <end position="370"/>
    </location>
</feature>
<evidence type="ECO:0000256" key="2">
    <source>
        <dbReference type="ARBA" id="ARBA00011322"/>
    </source>
</evidence>
<feature type="coiled-coil region" evidence="4">
    <location>
        <begin position="185"/>
        <end position="312"/>
    </location>
</feature>
<feature type="coiled-coil region" evidence="4">
    <location>
        <begin position="543"/>
        <end position="570"/>
    </location>
</feature>
<evidence type="ECO:0000313" key="7">
    <source>
        <dbReference type="EMBL" id="GAA0480644.1"/>
    </source>
</evidence>
<dbReference type="Gene3D" id="1.10.287.1490">
    <property type="match status" value="1"/>
</dbReference>
<evidence type="ECO:0000256" key="1">
    <source>
        <dbReference type="ARBA" id="ARBA00006930"/>
    </source>
</evidence>
<gene>
    <name evidence="7" type="ORF">GCM10008986_01520</name>
</gene>
<dbReference type="Proteomes" id="UP001500880">
    <property type="component" value="Unassembled WGS sequence"/>
</dbReference>
<dbReference type="SUPFAM" id="SSF52540">
    <property type="entry name" value="P-loop containing nucleoside triphosphate hydrolases"/>
    <property type="match status" value="1"/>
</dbReference>
<protein>
    <recommendedName>
        <fullName evidence="3">Nuclease SbcCD subunit C</fullName>
    </recommendedName>
</protein>
<evidence type="ECO:0000256" key="3">
    <source>
        <dbReference type="ARBA" id="ARBA00013368"/>
    </source>
</evidence>
<dbReference type="EMBL" id="BAAADO010000001">
    <property type="protein sequence ID" value="GAA0480644.1"/>
    <property type="molecule type" value="Genomic_DNA"/>
</dbReference>
<dbReference type="Pfam" id="PF13476">
    <property type="entry name" value="AAA_23"/>
    <property type="match status" value="1"/>
</dbReference>
<dbReference type="InterPro" id="IPR027417">
    <property type="entry name" value="P-loop_NTPase"/>
</dbReference>
<dbReference type="SUPFAM" id="SSF57997">
    <property type="entry name" value="Tropomyosin"/>
    <property type="match status" value="1"/>
</dbReference>
<comment type="subunit">
    <text evidence="2">Heterodimer of SbcC and SbcD.</text>
</comment>
<keyword evidence="8" id="KW-1185">Reference proteome</keyword>
<evidence type="ECO:0000313" key="8">
    <source>
        <dbReference type="Proteomes" id="UP001500880"/>
    </source>
</evidence>
<comment type="similarity">
    <text evidence="1">Belongs to the SMC family. SbcC subfamily.</text>
</comment>
<evidence type="ECO:0000259" key="6">
    <source>
        <dbReference type="Pfam" id="PF13476"/>
    </source>
</evidence>
<dbReference type="Pfam" id="PF13558">
    <property type="entry name" value="SbcC_Walker_B"/>
    <property type="match status" value="1"/>
</dbReference>
<comment type="caution">
    <text evidence="7">The sequence shown here is derived from an EMBL/GenBank/DDBJ whole genome shotgun (WGS) entry which is preliminary data.</text>
</comment>
<feature type="domain" description="Rad50/SbcC-type AAA" evidence="6">
    <location>
        <begin position="6"/>
        <end position="212"/>
    </location>
</feature>
<evidence type="ECO:0000256" key="4">
    <source>
        <dbReference type="SAM" id="Coils"/>
    </source>
</evidence>